<protein>
    <submittedName>
        <fullName evidence="3">PAS-domain containing protein</fullName>
    </submittedName>
</protein>
<dbReference type="InterPro" id="IPR000014">
    <property type="entry name" value="PAS"/>
</dbReference>
<evidence type="ECO:0000256" key="1">
    <source>
        <dbReference type="SAM" id="MobiDB-lite"/>
    </source>
</evidence>
<dbReference type="EMBL" id="JAQIIO010000001">
    <property type="protein sequence ID" value="MDA5092937.1"/>
    <property type="molecule type" value="Genomic_DNA"/>
</dbReference>
<dbReference type="InterPro" id="IPR035965">
    <property type="entry name" value="PAS-like_dom_sf"/>
</dbReference>
<gene>
    <name evidence="3" type="ORF">O2N63_02460</name>
</gene>
<feature type="region of interest" description="Disordered" evidence="1">
    <location>
        <begin position="509"/>
        <end position="542"/>
    </location>
</feature>
<evidence type="ECO:0000313" key="4">
    <source>
        <dbReference type="Proteomes" id="UP001528040"/>
    </source>
</evidence>
<dbReference type="RefSeq" id="WP_271052524.1">
    <property type="nucleotide sequence ID" value="NZ_JAQIIO010000001.1"/>
</dbReference>
<dbReference type="Pfam" id="PF13188">
    <property type="entry name" value="PAS_8"/>
    <property type="match status" value="1"/>
</dbReference>
<evidence type="ECO:0000313" key="3">
    <source>
        <dbReference type="EMBL" id="MDA5092937.1"/>
    </source>
</evidence>
<organism evidence="3 4">
    <name type="scientific">Aliiroseovarius salicola</name>
    <dbReference type="NCBI Taxonomy" id="3009082"/>
    <lineage>
        <taxon>Bacteria</taxon>
        <taxon>Pseudomonadati</taxon>
        <taxon>Pseudomonadota</taxon>
        <taxon>Alphaproteobacteria</taxon>
        <taxon>Rhodobacterales</taxon>
        <taxon>Paracoccaceae</taxon>
        <taxon>Aliiroseovarius</taxon>
    </lineage>
</organism>
<keyword evidence="4" id="KW-1185">Reference proteome</keyword>
<accession>A0ABT4VXG4</accession>
<dbReference type="Proteomes" id="UP001528040">
    <property type="component" value="Unassembled WGS sequence"/>
</dbReference>
<proteinExistence type="predicted"/>
<feature type="domain" description="PAS" evidence="2">
    <location>
        <begin position="154"/>
        <end position="186"/>
    </location>
</feature>
<reference evidence="3 4" key="1">
    <citation type="submission" date="2023-01" db="EMBL/GenBank/DDBJ databases">
        <authorList>
            <person name="Yoon J.-W."/>
        </authorList>
    </citation>
    <scope>NUCLEOTIDE SEQUENCE [LARGE SCALE GENOMIC DNA]</scope>
    <source>
        <strain evidence="3 4">KMU-50</strain>
    </source>
</reference>
<dbReference type="Pfam" id="PF12860">
    <property type="entry name" value="PAS_7"/>
    <property type="match status" value="1"/>
</dbReference>
<dbReference type="SUPFAM" id="SSF55785">
    <property type="entry name" value="PYP-like sensor domain (PAS domain)"/>
    <property type="match status" value="1"/>
</dbReference>
<evidence type="ECO:0000259" key="2">
    <source>
        <dbReference type="Pfam" id="PF13188"/>
    </source>
</evidence>
<name>A0ABT4VXG4_9RHOB</name>
<sequence length="542" mass="61274">MLNSLMAVALVLTALCVALAALYILSISHQRRQFTLGQMADAERDTAIFLFDDQNLVDATECGWAMLDAVEKQKNKSDWMQLSQVLRSHFYDLDTRISELGENGELDLLAHDGPYRLRAQLRRGLARIEFIDDGPNTSVDTHHLASLKEEAASLRSTTEHLPFPIWREDENRNITWANRRYLDLAESLHPNPEITPWPPHKIFDKPHLAEVTDHDLPRRVALPGGPEGHRKWFELHDLVLGTETLRTALPVDRLVKAENSRAEFISTLGKTFADLSVGLVIFDRKRQLAVFNPALNDLVSLPIEFLVGKPSLFRFLDHLREKRMMPEPKDYKSWRQQMSDLECAAVNGTYEETWSLPSGQTYRVTGHPHPEGAVAFLFEDITAEISLTRRFRAELEMGQSALDCIEDAIAVFAPGGTLAMSNNAYTKLWGCDPESTLLDISISDACMTWRHKSRPTDIWDRIQIAVADHNRREKCSEVFHLLNGRKVTCHIKPMVRGATMVSFSASTDLPASPMRQNHADGNQVAKRLSDRPIETHTTTNSA</sequence>
<comment type="caution">
    <text evidence="3">The sequence shown here is derived from an EMBL/GenBank/DDBJ whole genome shotgun (WGS) entry which is preliminary data.</text>
</comment>